<feature type="domain" description="O-methyltransferase C-terminal" evidence="4">
    <location>
        <begin position="389"/>
        <end position="531"/>
    </location>
</feature>
<dbReference type="PANTHER" id="PTHR43712">
    <property type="entry name" value="PUTATIVE (AFU_ORTHOLOGUE AFUA_4G14580)-RELATED"/>
    <property type="match status" value="1"/>
</dbReference>
<dbReference type="GO" id="GO:0032259">
    <property type="term" value="P:methylation"/>
    <property type="evidence" value="ECO:0007669"/>
    <property type="project" value="UniProtKB-KW"/>
</dbReference>
<evidence type="ECO:0000259" key="4">
    <source>
        <dbReference type="Pfam" id="PF00891"/>
    </source>
</evidence>
<protein>
    <recommendedName>
        <fullName evidence="4">O-methyltransferase C-terminal domain-containing protein</fullName>
    </recommendedName>
</protein>
<evidence type="ECO:0000256" key="1">
    <source>
        <dbReference type="ARBA" id="ARBA00022603"/>
    </source>
</evidence>
<accession>A0A4P7ND17</accession>
<dbReference type="InterPro" id="IPR001077">
    <property type="entry name" value="COMT_C"/>
</dbReference>
<sequence length="552" mass="61526">MIRLFWKGTSLRFENSFGSSRLNHPQEHLHRFQANEFIRMTLHRGVRSQGYQTAEVVTFRTFGHLTPQKHLSRRVVFTSTYGRQDVRVLLFQSREKWGPARPRPTRSSGQYRISLLTQSEYRSRRGSSGQIAKAQSNLRANGNINLLPMADLESLSQSADALDDLAAKLSARAGELRAAVEARDEAAARTRRYEALDAAQDVVSLLKNPSEQWADTLQNVALTGVVRQFQQWKVFDAIPAAPGSSISYEELAGRTGVQLQLLRMVKQEGVDRISHTPRSLNYLEGTHGADFHKTMYSLAVKAFAMLVEYFDKYGPREPEEQNHIPVTFAMGTPELTFWGHLERHPELIAPFAHSSAPSAARMPVTGVYDFGWVAEEAKKDAGGDRVLFNDVGGGTGHCIVAIQAENPAIPMERFMLQDQPHIIDQLKRDATESLRGVKMASLDFNKEAPEKGALIYYLRRIVHDYSDKLAVNILRNTAAAMAPDSRILIAEDVATNPPHPLTAMMDMLMLAVGGKERTLEDFEAVIKEAGLRVTSVSRSADSPMAVIECVKA</sequence>
<keyword evidence="2" id="KW-0808">Transferase</keyword>
<evidence type="ECO:0000313" key="6">
    <source>
        <dbReference type="Proteomes" id="UP000294847"/>
    </source>
</evidence>
<dbReference type="PANTHER" id="PTHR43712:SF16">
    <property type="entry name" value="O-METHYLTRANSFERASE ELCB"/>
    <property type="match status" value="1"/>
</dbReference>
<dbReference type="Pfam" id="PF00891">
    <property type="entry name" value="Methyltransf_2"/>
    <property type="match status" value="1"/>
</dbReference>
<gene>
    <name evidence="5" type="ORF">PoMZ_03550</name>
</gene>
<dbReference type="Proteomes" id="UP000294847">
    <property type="component" value="Chromosome 3"/>
</dbReference>
<evidence type="ECO:0000313" key="5">
    <source>
        <dbReference type="EMBL" id="QBZ58594.1"/>
    </source>
</evidence>
<evidence type="ECO:0000256" key="3">
    <source>
        <dbReference type="ARBA" id="ARBA00022691"/>
    </source>
</evidence>
<dbReference type="InterPro" id="IPR029063">
    <property type="entry name" value="SAM-dependent_MTases_sf"/>
</dbReference>
<dbReference type="GO" id="GO:0008171">
    <property type="term" value="F:O-methyltransferase activity"/>
    <property type="evidence" value="ECO:0007669"/>
    <property type="project" value="InterPro"/>
</dbReference>
<dbReference type="SUPFAM" id="SSF53335">
    <property type="entry name" value="S-adenosyl-L-methionine-dependent methyltransferases"/>
    <property type="match status" value="1"/>
</dbReference>
<dbReference type="InterPro" id="IPR016461">
    <property type="entry name" value="COMT-like"/>
</dbReference>
<dbReference type="EMBL" id="CP034206">
    <property type="protein sequence ID" value="QBZ58594.1"/>
    <property type="molecule type" value="Genomic_DNA"/>
</dbReference>
<dbReference type="Gene3D" id="3.40.50.150">
    <property type="entry name" value="Vaccinia Virus protein VP39"/>
    <property type="match status" value="1"/>
</dbReference>
<reference evidence="5 6" key="1">
    <citation type="journal article" date="2019" name="Mol. Biol. Evol.">
        <title>Blast fungal genomes show frequent chromosomal changes, gene gains and losses, and effector gene turnover.</title>
        <authorList>
            <person name="Gomez Luciano L.B."/>
            <person name="Jason Tsai I."/>
            <person name="Chuma I."/>
            <person name="Tosa Y."/>
            <person name="Chen Y.H."/>
            <person name="Li J.Y."/>
            <person name="Li M.Y."/>
            <person name="Jade Lu M.Y."/>
            <person name="Nakayashiki H."/>
            <person name="Li W.H."/>
        </authorList>
    </citation>
    <scope>NUCLEOTIDE SEQUENCE [LARGE SCALE GENOMIC DNA]</scope>
    <source>
        <strain evidence="5">MZ5-1-6</strain>
    </source>
</reference>
<keyword evidence="1" id="KW-0489">Methyltransferase</keyword>
<dbReference type="PROSITE" id="PS51683">
    <property type="entry name" value="SAM_OMT_II"/>
    <property type="match status" value="1"/>
</dbReference>
<evidence type="ECO:0000256" key="2">
    <source>
        <dbReference type="ARBA" id="ARBA00022679"/>
    </source>
</evidence>
<dbReference type="AlphaFoldDB" id="A0A4P7ND17"/>
<organism evidence="5 6">
    <name type="scientific">Pyricularia oryzae</name>
    <name type="common">Rice blast fungus</name>
    <name type="synonym">Magnaporthe oryzae</name>
    <dbReference type="NCBI Taxonomy" id="318829"/>
    <lineage>
        <taxon>Eukaryota</taxon>
        <taxon>Fungi</taxon>
        <taxon>Dikarya</taxon>
        <taxon>Ascomycota</taxon>
        <taxon>Pezizomycotina</taxon>
        <taxon>Sordariomycetes</taxon>
        <taxon>Sordariomycetidae</taxon>
        <taxon>Magnaporthales</taxon>
        <taxon>Pyriculariaceae</taxon>
        <taxon>Pyricularia</taxon>
    </lineage>
</organism>
<name>A0A4P7ND17_PYROR</name>
<keyword evidence="3" id="KW-0949">S-adenosyl-L-methionine</keyword>
<proteinExistence type="predicted"/>